<dbReference type="AlphaFoldDB" id="A0A975XEK3"/>
<dbReference type="PANTHER" id="PTHR11941">
    <property type="entry name" value="ENOYL-COA HYDRATASE-RELATED"/>
    <property type="match status" value="1"/>
</dbReference>
<sequence length="262" mass="27909">MSDTNADTAMPRVLTERHGHVLVITINRPEVKNACDGKTALEMNAAMDQLDHDPSLFVGIVTGAGGDFSAGADLKAAARGELRESPPRGGFGVFKRPARKPLIAAVEGVAVGGGLELCLSCDLIVAAKNARMGLPEVRHNLAAIGGGLFRLPRRIPYHIAMELALTGDLKDPAFFAAVGLVNRVVEPGQALSEALALAERLMANGPTGLAAAKEIIFQSANWTDEEGWDRQMPIAAVAIESEDRKEGLKAFVEKRKPVWRGM</sequence>
<comment type="similarity">
    <text evidence="1 4">Belongs to the enoyl-CoA hydratase/isomerase family.</text>
</comment>
<dbReference type="EMBL" id="OFSQ01000038">
    <property type="protein sequence ID" value="SOY67829.1"/>
    <property type="molecule type" value="Genomic_DNA"/>
</dbReference>
<dbReference type="CDD" id="cd06558">
    <property type="entry name" value="crotonase-like"/>
    <property type="match status" value="1"/>
</dbReference>
<dbReference type="RefSeq" id="WP_232346722.1">
    <property type="nucleotide sequence ID" value="NZ_JABTYD010000054.1"/>
</dbReference>
<keyword evidence="3 5" id="KW-0456">Lyase</keyword>
<dbReference type="PROSITE" id="PS00166">
    <property type="entry name" value="ENOYL_COA_HYDRATASE"/>
    <property type="match status" value="1"/>
</dbReference>
<protein>
    <submittedName>
        <fullName evidence="5">Carnitinyl-CoA dehydratase</fullName>
        <ecNumber evidence="5">4.2.1.-</ecNumber>
    </submittedName>
</protein>
<dbReference type="InterPro" id="IPR001753">
    <property type="entry name" value="Enoyl-CoA_hydra/iso"/>
</dbReference>
<dbReference type="Proteomes" id="UP000256780">
    <property type="component" value="Chromosome CBM2587_b"/>
</dbReference>
<dbReference type="GO" id="GO:0006635">
    <property type="term" value="P:fatty acid beta-oxidation"/>
    <property type="evidence" value="ECO:0007669"/>
    <property type="project" value="TreeGrafter"/>
</dbReference>
<dbReference type="InterPro" id="IPR018376">
    <property type="entry name" value="Enoyl-CoA_hyd/isom_CS"/>
</dbReference>
<organism evidence="5 6">
    <name type="scientific">Cupriavidus taiwanensis</name>
    <dbReference type="NCBI Taxonomy" id="164546"/>
    <lineage>
        <taxon>Bacteria</taxon>
        <taxon>Pseudomonadati</taxon>
        <taxon>Pseudomonadota</taxon>
        <taxon>Betaproteobacteria</taxon>
        <taxon>Burkholderiales</taxon>
        <taxon>Burkholderiaceae</taxon>
        <taxon>Cupriavidus</taxon>
    </lineage>
</organism>
<evidence type="ECO:0000256" key="4">
    <source>
        <dbReference type="RuleBase" id="RU003707"/>
    </source>
</evidence>
<reference evidence="5 6" key="1">
    <citation type="submission" date="2018-01" db="EMBL/GenBank/DDBJ databases">
        <authorList>
            <person name="Clerissi C."/>
        </authorList>
    </citation>
    <scope>NUCLEOTIDE SEQUENCE [LARGE SCALE GENOMIC DNA]</scope>
    <source>
        <strain evidence="5">Cupriavidus sp. LMG 19464</strain>
    </source>
</reference>
<gene>
    <name evidence="5" type="primary">caiD</name>
    <name evidence="5" type="ORF">CBM2587_B90279</name>
</gene>
<dbReference type="InterPro" id="IPR029045">
    <property type="entry name" value="ClpP/crotonase-like_dom_sf"/>
</dbReference>
<proteinExistence type="inferred from homology"/>
<evidence type="ECO:0000256" key="1">
    <source>
        <dbReference type="ARBA" id="ARBA00005254"/>
    </source>
</evidence>
<dbReference type="GO" id="GO:0016829">
    <property type="term" value="F:lyase activity"/>
    <property type="evidence" value="ECO:0007669"/>
    <property type="project" value="UniProtKB-KW"/>
</dbReference>
<dbReference type="EC" id="4.2.1.-" evidence="5"/>
<dbReference type="InterPro" id="IPR014748">
    <property type="entry name" value="Enoyl-CoA_hydra_C"/>
</dbReference>
<dbReference type="Gene3D" id="1.10.12.10">
    <property type="entry name" value="Lyase 2-enoyl-coa Hydratase, Chain A, domain 2"/>
    <property type="match status" value="1"/>
</dbReference>
<name>A0A975XEK3_9BURK</name>
<dbReference type="NCBIfam" id="NF006100">
    <property type="entry name" value="PRK08252.1"/>
    <property type="match status" value="1"/>
</dbReference>
<keyword evidence="2" id="KW-0443">Lipid metabolism</keyword>
<evidence type="ECO:0000256" key="3">
    <source>
        <dbReference type="ARBA" id="ARBA00023239"/>
    </source>
</evidence>
<dbReference type="PANTHER" id="PTHR11941:SF169">
    <property type="entry name" value="(7AS)-7A-METHYL-1,5-DIOXO-2,3,5,6,7,7A-HEXAHYDRO-1H-INDENE-CARBOXYL-COA HYDROLASE"/>
    <property type="match status" value="1"/>
</dbReference>
<evidence type="ECO:0000313" key="6">
    <source>
        <dbReference type="Proteomes" id="UP000256780"/>
    </source>
</evidence>
<evidence type="ECO:0000313" key="5">
    <source>
        <dbReference type="EMBL" id="SOY67829.1"/>
    </source>
</evidence>
<evidence type="ECO:0000256" key="2">
    <source>
        <dbReference type="ARBA" id="ARBA00023098"/>
    </source>
</evidence>
<accession>A0A975XEK3</accession>
<dbReference type="Pfam" id="PF00378">
    <property type="entry name" value="ECH_1"/>
    <property type="match status" value="1"/>
</dbReference>
<comment type="caution">
    <text evidence="5">The sequence shown here is derived from an EMBL/GenBank/DDBJ whole genome shotgun (WGS) entry which is preliminary data.</text>
</comment>
<dbReference type="Gene3D" id="3.90.226.10">
    <property type="entry name" value="2-enoyl-CoA Hydratase, Chain A, domain 1"/>
    <property type="match status" value="1"/>
</dbReference>
<dbReference type="SUPFAM" id="SSF52096">
    <property type="entry name" value="ClpP/crotonase"/>
    <property type="match status" value="1"/>
</dbReference>